<comment type="caution">
    <text evidence="1">The sequence shown here is derived from an EMBL/GenBank/DDBJ whole genome shotgun (WGS) entry which is preliminary data.</text>
</comment>
<name>A0ABQ3V756_9CHLR</name>
<proteinExistence type="predicted"/>
<dbReference type="EMBL" id="BNJG01000006">
    <property type="protein sequence ID" value="GHO60675.1"/>
    <property type="molecule type" value="Genomic_DNA"/>
</dbReference>
<sequence length="57" mass="6754">MRRFKSSKHAQRFLSAFGPIAGHFQPRRHRLRAGEYRTLLQDRFQQWNEVTGVKLAA</sequence>
<evidence type="ECO:0000313" key="1">
    <source>
        <dbReference type="EMBL" id="GHO60675.1"/>
    </source>
</evidence>
<evidence type="ECO:0008006" key="3">
    <source>
        <dbReference type="Google" id="ProtNLM"/>
    </source>
</evidence>
<evidence type="ECO:0000313" key="2">
    <source>
        <dbReference type="Proteomes" id="UP000654345"/>
    </source>
</evidence>
<keyword evidence="2" id="KW-1185">Reference proteome</keyword>
<accession>A0ABQ3V756</accession>
<organism evidence="1 2">
    <name type="scientific">Ktedonobacter robiniae</name>
    <dbReference type="NCBI Taxonomy" id="2778365"/>
    <lineage>
        <taxon>Bacteria</taxon>
        <taxon>Bacillati</taxon>
        <taxon>Chloroflexota</taxon>
        <taxon>Ktedonobacteria</taxon>
        <taxon>Ktedonobacterales</taxon>
        <taxon>Ktedonobacteraceae</taxon>
        <taxon>Ktedonobacter</taxon>
    </lineage>
</organism>
<gene>
    <name evidence="1" type="ORF">KSB_91500</name>
</gene>
<protein>
    <recommendedName>
        <fullName evidence="3">IS6 family transposase</fullName>
    </recommendedName>
</protein>
<dbReference type="Proteomes" id="UP000654345">
    <property type="component" value="Unassembled WGS sequence"/>
</dbReference>
<reference evidence="1 2" key="1">
    <citation type="journal article" date="2021" name="Int. J. Syst. Evol. Microbiol.">
        <title>Reticulibacter mediterranei gen. nov., sp. nov., within the new family Reticulibacteraceae fam. nov., and Ktedonospora formicarum gen. nov., sp. nov., Ktedonobacter robiniae sp. nov., Dictyobacter formicarum sp. nov. and Dictyobacter arantiisoli sp. nov., belonging to the class Ktedonobacteria.</title>
        <authorList>
            <person name="Yabe S."/>
            <person name="Zheng Y."/>
            <person name="Wang C.M."/>
            <person name="Sakai Y."/>
            <person name="Abe K."/>
            <person name="Yokota A."/>
            <person name="Donadio S."/>
            <person name="Cavaletti L."/>
            <person name="Monciardini P."/>
        </authorList>
    </citation>
    <scope>NUCLEOTIDE SEQUENCE [LARGE SCALE GENOMIC DNA]</scope>
    <source>
        <strain evidence="1 2">SOSP1-30</strain>
    </source>
</reference>